<reference evidence="2 3" key="1">
    <citation type="journal article" date="2019" name="Sci. Rep.">
        <title>Nanopore sequencing improves the draft genome of the human pathogenic amoeba Naegleria fowleri.</title>
        <authorList>
            <person name="Liechti N."/>
            <person name="Schurch N."/>
            <person name="Bruggmann R."/>
            <person name="Wittwer M."/>
        </authorList>
    </citation>
    <scope>NUCLEOTIDE SEQUENCE [LARGE SCALE GENOMIC DNA]</scope>
    <source>
        <strain evidence="2 3">ATCC 30894</strain>
    </source>
</reference>
<sequence>MSQKEFHALQLQNSREKRQAERDRHALERSRLANRKEGFQRHSPSTNPLEVLETAVGYIPDSKRLHGDAAGEEKAMRDLELAKRQLITEKKRNNCMEREQALQKQRELEYEKEKQKQEARLGSEKKNRGLTGYDIITKQPLDPEQRKLQTYEDQVRAYRGAVRADILYQRGSSTGCNPITGEPLPQRVVVPPKPSPVPSQTNKFY</sequence>
<accession>A0A6A5C340</accession>
<evidence type="ECO:0000256" key="1">
    <source>
        <dbReference type="SAM" id="MobiDB-lite"/>
    </source>
</evidence>
<dbReference type="GeneID" id="68108585"/>
<feature type="region of interest" description="Disordered" evidence="1">
    <location>
        <begin position="1"/>
        <end position="51"/>
    </location>
</feature>
<dbReference type="RefSeq" id="XP_044564412.1">
    <property type="nucleotide sequence ID" value="XM_044704325.1"/>
</dbReference>
<feature type="region of interest" description="Disordered" evidence="1">
    <location>
        <begin position="171"/>
        <end position="205"/>
    </location>
</feature>
<feature type="region of interest" description="Disordered" evidence="1">
    <location>
        <begin position="106"/>
        <end position="127"/>
    </location>
</feature>
<evidence type="ECO:0000313" key="2">
    <source>
        <dbReference type="EMBL" id="KAF0979699.1"/>
    </source>
</evidence>
<dbReference type="Proteomes" id="UP000444721">
    <property type="component" value="Unassembled WGS sequence"/>
</dbReference>
<organism evidence="2 3">
    <name type="scientific">Naegleria fowleri</name>
    <name type="common">Brain eating amoeba</name>
    <dbReference type="NCBI Taxonomy" id="5763"/>
    <lineage>
        <taxon>Eukaryota</taxon>
        <taxon>Discoba</taxon>
        <taxon>Heterolobosea</taxon>
        <taxon>Tetramitia</taxon>
        <taxon>Eutetramitia</taxon>
        <taxon>Vahlkampfiidae</taxon>
        <taxon>Naegleria</taxon>
    </lineage>
</organism>
<gene>
    <name evidence="2" type="ORF">FDP41_001367</name>
</gene>
<dbReference type="VEuPathDB" id="AmoebaDB:NfTy_029810"/>
<dbReference type="OrthoDB" id="10261433at2759"/>
<proteinExistence type="predicted"/>
<evidence type="ECO:0000313" key="3">
    <source>
        <dbReference type="Proteomes" id="UP000444721"/>
    </source>
</evidence>
<dbReference type="VEuPathDB" id="AmoebaDB:FDP41_001367"/>
<name>A0A6A5C340_NAEFO</name>
<dbReference type="AlphaFoldDB" id="A0A6A5C340"/>
<dbReference type="EMBL" id="VFQX01000023">
    <property type="protein sequence ID" value="KAF0979699.1"/>
    <property type="molecule type" value="Genomic_DNA"/>
</dbReference>
<protein>
    <submittedName>
        <fullName evidence="2">Uncharacterized protein</fullName>
    </submittedName>
</protein>
<keyword evidence="3" id="KW-1185">Reference proteome</keyword>
<comment type="caution">
    <text evidence="2">The sequence shown here is derived from an EMBL/GenBank/DDBJ whole genome shotgun (WGS) entry which is preliminary data.</text>
</comment>
<feature type="compositionally biased region" description="Basic and acidic residues" evidence="1">
    <location>
        <begin position="14"/>
        <end position="40"/>
    </location>
</feature>
<dbReference type="OMA" id="RETKKWE"/>